<feature type="domain" description="HTH luxR-type" evidence="4">
    <location>
        <begin position="95"/>
        <end position="166"/>
    </location>
</feature>
<dbReference type="GO" id="GO:0003677">
    <property type="term" value="F:DNA binding"/>
    <property type="evidence" value="ECO:0007669"/>
    <property type="project" value="UniProtKB-KW"/>
</dbReference>
<protein>
    <submittedName>
        <fullName evidence="5">DNA-binding response regulator</fullName>
    </submittedName>
</protein>
<dbReference type="PROSITE" id="PS00622">
    <property type="entry name" value="HTH_LUXR_1"/>
    <property type="match status" value="1"/>
</dbReference>
<evidence type="ECO:0000256" key="3">
    <source>
        <dbReference type="ARBA" id="ARBA00023163"/>
    </source>
</evidence>
<keyword evidence="2 5" id="KW-0238">DNA-binding</keyword>
<gene>
    <name evidence="5" type="ORF">ACFFRH_38450</name>
</gene>
<dbReference type="PANTHER" id="PTHR43214">
    <property type="entry name" value="TWO-COMPONENT RESPONSE REGULATOR"/>
    <property type="match status" value="1"/>
</dbReference>
<dbReference type="PROSITE" id="PS50043">
    <property type="entry name" value="HTH_LUXR_2"/>
    <property type="match status" value="1"/>
</dbReference>
<evidence type="ECO:0000259" key="4">
    <source>
        <dbReference type="PROSITE" id="PS50043"/>
    </source>
</evidence>
<organism evidence="5 6">
    <name type="scientific">Streptosporangium vulgare</name>
    <dbReference type="NCBI Taxonomy" id="46190"/>
    <lineage>
        <taxon>Bacteria</taxon>
        <taxon>Bacillati</taxon>
        <taxon>Actinomycetota</taxon>
        <taxon>Actinomycetes</taxon>
        <taxon>Streptosporangiales</taxon>
        <taxon>Streptosporangiaceae</taxon>
        <taxon>Streptosporangium</taxon>
    </lineage>
</organism>
<dbReference type="PRINTS" id="PR00038">
    <property type="entry name" value="HTHLUXR"/>
</dbReference>
<name>A0ABV5TQJ6_9ACTN</name>
<evidence type="ECO:0000256" key="1">
    <source>
        <dbReference type="ARBA" id="ARBA00023015"/>
    </source>
</evidence>
<reference evidence="5 6" key="1">
    <citation type="submission" date="2024-09" db="EMBL/GenBank/DDBJ databases">
        <authorList>
            <person name="Sun Q."/>
            <person name="Mori K."/>
        </authorList>
    </citation>
    <scope>NUCLEOTIDE SEQUENCE [LARGE SCALE GENOMIC DNA]</scope>
    <source>
        <strain evidence="5 6">JCM 3028</strain>
    </source>
</reference>
<dbReference type="SMART" id="SM00421">
    <property type="entry name" value="HTH_LUXR"/>
    <property type="match status" value="1"/>
</dbReference>
<dbReference type="CDD" id="cd06170">
    <property type="entry name" value="LuxR_C_like"/>
    <property type="match status" value="1"/>
</dbReference>
<sequence length="170" mass="18937">MAVIDVRMPPGFRTEGLRAALDLRRARPGIGVLMLSAHLETRYLFTLLDGEPRGVGYLLKDRIAGVDAFVEALRRVHAGGCVVDPEVVATMLARRSDRTGFLSARELEILGLMAEGLSNQAISERLHLAPRTVEAHIRHVFVRLDLPPASDYHRRVQAVLAYLRRNDPPK</sequence>
<evidence type="ECO:0000256" key="2">
    <source>
        <dbReference type="ARBA" id="ARBA00023125"/>
    </source>
</evidence>
<dbReference type="InterPro" id="IPR011006">
    <property type="entry name" value="CheY-like_superfamily"/>
</dbReference>
<keyword evidence="6" id="KW-1185">Reference proteome</keyword>
<comment type="caution">
    <text evidence="5">The sequence shown here is derived from an EMBL/GenBank/DDBJ whole genome shotgun (WGS) entry which is preliminary data.</text>
</comment>
<dbReference type="SUPFAM" id="SSF46894">
    <property type="entry name" value="C-terminal effector domain of the bipartite response regulators"/>
    <property type="match status" value="1"/>
</dbReference>
<dbReference type="InterPro" id="IPR016032">
    <property type="entry name" value="Sig_transdc_resp-reg_C-effctor"/>
</dbReference>
<evidence type="ECO:0000313" key="5">
    <source>
        <dbReference type="EMBL" id="MFB9681394.1"/>
    </source>
</evidence>
<proteinExistence type="predicted"/>
<dbReference type="InterPro" id="IPR000792">
    <property type="entry name" value="Tscrpt_reg_LuxR_C"/>
</dbReference>
<accession>A0ABV5TQJ6</accession>
<dbReference type="Proteomes" id="UP001589610">
    <property type="component" value="Unassembled WGS sequence"/>
</dbReference>
<keyword evidence="1" id="KW-0805">Transcription regulation</keyword>
<dbReference type="Gene3D" id="3.40.50.2300">
    <property type="match status" value="1"/>
</dbReference>
<dbReference type="PANTHER" id="PTHR43214:SF24">
    <property type="entry name" value="TRANSCRIPTIONAL REGULATORY PROTEIN NARL-RELATED"/>
    <property type="match status" value="1"/>
</dbReference>
<dbReference type="Pfam" id="PF00196">
    <property type="entry name" value="GerE"/>
    <property type="match status" value="1"/>
</dbReference>
<keyword evidence="3" id="KW-0804">Transcription</keyword>
<dbReference type="InterPro" id="IPR039420">
    <property type="entry name" value="WalR-like"/>
</dbReference>
<evidence type="ECO:0000313" key="6">
    <source>
        <dbReference type="Proteomes" id="UP001589610"/>
    </source>
</evidence>
<dbReference type="EMBL" id="JBHMBS010000032">
    <property type="protein sequence ID" value="MFB9681394.1"/>
    <property type="molecule type" value="Genomic_DNA"/>
</dbReference>
<dbReference type="RefSeq" id="WP_386162428.1">
    <property type="nucleotide sequence ID" value="NZ_JBHMBS010000032.1"/>
</dbReference>
<dbReference type="SUPFAM" id="SSF52172">
    <property type="entry name" value="CheY-like"/>
    <property type="match status" value="1"/>
</dbReference>